<sequence length="128" mass="14385">MPKLRSDARFWLNNSHGQTRFVILISAKKGRVKFEKWMLMPPNAPNPAPWAYVATLRSRPIHNPPLVNQLPGAQQLYSAQEVVVTSNAITGSPMILPFLALYDRAPGPTERDITITAPDFRAFVQTIF</sequence>
<gene>
    <name evidence="1" type="ORF">FE257_008050</name>
</gene>
<keyword evidence="2" id="KW-1185">Reference proteome</keyword>
<dbReference type="EMBL" id="VCAU01000040">
    <property type="protein sequence ID" value="KAF9889073.1"/>
    <property type="molecule type" value="Genomic_DNA"/>
</dbReference>
<accession>A0AAD4CMQ2</accession>
<reference evidence="1" key="1">
    <citation type="journal article" date="2019" name="Beilstein J. Org. Chem.">
        <title>Nanangenines: drimane sesquiterpenoids as the dominant metabolite cohort of a novel Australian fungus, Aspergillus nanangensis.</title>
        <authorList>
            <person name="Lacey H.J."/>
            <person name="Gilchrist C.L.M."/>
            <person name="Crombie A."/>
            <person name="Kalaitzis J.A."/>
            <person name="Vuong D."/>
            <person name="Rutledge P.J."/>
            <person name="Turner P."/>
            <person name="Pitt J.I."/>
            <person name="Lacey E."/>
            <person name="Chooi Y.H."/>
            <person name="Piggott A.M."/>
        </authorList>
    </citation>
    <scope>NUCLEOTIDE SEQUENCE</scope>
    <source>
        <strain evidence="1">MST-FP2251</strain>
    </source>
</reference>
<name>A0AAD4CMQ2_ASPNN</name>
<comment type="caution">
    <text evidence="1">The sequence shown here is derived from an EMBL/GenBank/DDBJ whole genome shotgun (WGS) entry which is preliminary data.</text>
</comment>
<protein>
    <submittedName>
        <fullName evidence="1">Uncharacterized protein</fullName>
    </submittedName>
</protein>
<evidence type="ECO:0000313" key="2">
    <source>
        <dbReference type="Proteomes" id="UP001194746"/>
    </source>
</evidence>
<dbReference type="Proteomes" id="UP001194746">
    <property type="component" value="Unassembled WGS sequence"/>
</dbReference>
<organism evidence="1 2">
    <name type="scientific">Aspergillus nanangensis</name>
    <dbReference type="NCBI Taxonomy" id="2582783"/>
    <lineage>
        <taxon>Eukaryota</taxon>
        <taxon>Fungi</taxon>
        <taxon>Dikarya</taxon>
        <taxon>Ascomycota</taxon>
        <taxon>Pezizomycotina</taxon>
        <taxon>Eurotiomycetes</taxon>
        <taxon>Eurotiomycetidae</taxon>
        <taxon>Eurotiales</taxon>
        <taxon>Aspergillaceae</taxon>
        <taxon>Aspergillus</taxon>
        <taxon>Aspergillus subgen. Circumdati</taxon>
    </lineage>
</organism>
<evidence type="ECO:0000313" key="1">
    <source>
        <dbReference type="EMBL" id="KAF9889073.1"/>
    </source>
</evidence>
<proteinExistence type="predicted"/>
<reference evidence="1" key="2">
    <citation type="submission" date="2020-02" db="EMBL/GenBank/DDBJ databases">
        <authorList>
            <person name="Gilchrist C.L.M."/>
            <person name="Chooi Y.-H."/>
        </authorList>
    </citation>
    <scope>NUCLEOTIDE SEQUENCE</scope>
    <source>
        <strain evidence="1">MST-FP2251</strain>
    </source>
</reference>
<dbReference type="AlphaFoldDB" id="A0AAD4CMQ2"/>